<feature type="region of interest" description="Disordered" evidence="1">
    <location>
        <begin position="61"/>
        <end position="103"/>
    </location>
</feature>
<sequence length="306" mass="33165">MDESRYTRVDSSSSSSSSDVDSPIPNAVTDDSHLPLSQTEFFSGLSASGLFSQEVLGAVMGPSPTLSTTGLNSTPERESAPGPEPSDAENASEHDDAVWVPIGGYGPTNYDRRSLTTPGEPVNVAIVDSWLILLYNRFRASMREPEPAALPTWSNADGTARHYTPPATSSLTVLQPIHNGGGHFVAAVRLSGQLLYIDSLNLPINDRTRQALIDLFGPNNMYIRLGVQRQGGDGNLCGLHVLAHITELMLSNRTPAEVAATNFDDSLMRVHAFRCLEDGEVRRFPQMDIAHVPTLPEHFQSTLTIL</sequence>
<evidence type="ECO:0000313" key="3">
    <source>
        <dbReference type="Proteomes" id="UP000553632"/>
    </source>
</evidence>
<dbReference type="SUPFAM" id="SSF54001">
    <property type="entry name" value="Cysteine proteinases"/>
    <property type="match status" value="1"/>
</dbReference>
<keyword evidence="3" id="KW-1185">Reference proteome</keyword>
<evidence type="ECO:0008006" key="4">
    <source>
        <dbReference type="Google" id="ProtNLM"/>
    </source>
</evidence>
<feature type="compositionally biased region" description="Low complexity" evidence="1">
    <location>
        <begin position="9"/>
        <end position="22"/>
    </location>
</feature>
<dbReference type="InterPro" id="IPR038765">
    <property type="entry name" value="Papain-like_cys_pep_sf"/>
</dbReference>
<name>A0A7J6SWD1_PEROL</name>
<dbReference type="EMBL" id="JABANO010015316">
    <property type="protein sequence ID" value="KAF4737067.1"/>
    <property type="molecule type" value="Genomic_DNA"/>
</dbReference>
<protein>
    <recommendedName>
        <fullName evidence="4">Ubiquitin-like protease family profile domain-containing protein</fullName>
    </recommendedName>
</protein>
<feature type="compositionally biased region" description="Polar residues" evidence="1">
    <location>
        <begin position="64"/>
        <end position="74"/>
    </location>
</feature>
<dbReference type="Proteomes" id="UP000553632">
    <property type="component" value="Unassembled WGS sequence"/>
</dbReference>
<gene>
    <name evidence="2" type="ORF">FOZ63_005584</name>
</gene>
<evidence type="ECO:0000256" key="1">
    <source>
        <dbReference type="SAM" id="MobiDB-lite"/>
    </source>
</evidence>
<dbReference type="AlphaFoldDB" id="A0A7J6SWD1"/>
<proteinExistence type="predicted"/>
<organism evidence="2 3">
    <name type="scientific">Perkinsus olseni</name>
    <name type="common">Perkinsus atlanticus</name>
    <dbReference type="NCBI Taxonomy" id="32597"/>
    <lineage>
        <taxon>Eukaryota</taxon>
        <taxon>Sar</taxon>
        <taxon>Alveolata</taxon>
        <taxon>Perkinsozoa</taxon>
        <taxon>Perkinsea</taxon>
        <taxon>Perkinsida</taxon>
        <taxon>Perkinsidae</taxon>
        <taxon>Perkinsus</taxon>
    </lineage>
</organism>
<feature type="region of interest" description="Disordered" evidence="1">
    <location>
        <begin position="1"/>
        <end position="33"/>
    </location>
</feature>
<comment type="caution">
    <text evidence="2">The sequence shown here is derived from an EMBL/GenBank/DDBJ whole genome shotgun (WGS) entry which is preliminary data.</text>
</comment>
<reference evidence="2 3" key="1">
    <citation type="submission" date="2020-04" db="EMBL/GenBank/DDBJ databases">
        <title>Perkinsus olseni comparative genomics.</title>
        <authorList>
            <person name="Bogema D.R."/>
        </authorList>
    </citation>
    <scope>NUCLEOTIDE SEQUENCE [LARGE SCALE GENOMIC DNA]</scope>
    <source>
        <strain evidence="2 3">ATCC PRA-207</strain>
    </source>
</reference>
<accession>A0A7J6SWD1</accession>
<evidence type="ECO:0000313" key="2">
    <source>
        <dbReference type="EMBL" id="KAF4737067.1"/>
    </source>
</evidence>
<dbReference type="OMA" id="AHITELM"/>